<reference evidence="2" key="1">
    <citation type="submission" date="2023-08" db="EMBL/GenBank/DDBJ databases">
        <title>Black Yeasts Isolated from many extreme environments.</title>
        <authorList>
            <person name="Coleine C."/>
            <person name="Stajich J.E."/>
            <person name="Selbmann L."/>
        </authorList>
    </citation>
    <scope>NUCLEOTIDE SEQUENCE</scope>
    <source>
        <strain evidence="2">CCFEE 5810</strain>
    </source>
</reference>
<name>A0AAN7W1A3_9PEZI</name>
<evidence type="ECO:0000313" key="2">
    <source>
        <dbReference type="EMBL" id="KAK5697902.1"/>
    </source>
</evidence>
<dbReference type="InterPro" id="IPR036047">
    <property type="entry name" value="F-box-like_dom_sf"/>
</dbReference>
<comment type="caution">
    <text evidence="2">The sequence shown here is derived from an EMBL/GenBank/DDBJ whole genome shotgun (WGS) entry which is preliminary data.</text>
</comment>
<protein>
    <recommendedName>
        <fullName evidence="1">F-box domain-containing protein</fullName>
    </recommendedName>
</protein>
<dbReference type="Gene3D" id="1.20.1280.50">
    <property type="match status" value="1"/>
</dbReference>
<dbReference type="CDD" id="cd09917">
    <property type="entry name" value="F-box_SF"/>
    <property type="match status" value="1"/>
</dbReference>
<feature type="domain" description="F-box" evidence="1">
    <location>
        <begin position="36"/>
        <end position="68"/>
    </location>
</feature>
<sequence length="237" mass="26791">MADIVPPSTLPGRYAEPGPLFNEPTAAMAAVIGTTELLEAILQYLPIYSLLDAKLVSWRWKDVVGTLCSTNTLVRKRLFLEPATLEEIVQLDKLERQDNSSRPRYQYVHQSSATIQDYRYPPAVVAVNPYLLRLAEDHHSEMWLTTPVRSGDMFLTQPPSAEHTWGLVCGEPIPDAQPAVRQAEEGERIWFRPRGWEDAPEDAGRVRYLMDQLEARGSTLGDRSAMWTPLTGLMTER</sequence>
<accession>A0AAN7W1A3</accession>
<dbReference type="SUPFAM" id="SSF81383">
    <property type="entry name" value="F-box domain"/>
    <property type="match status" value="1"/>
</dbReference>
<dbReference type="AlphaFoldDB" id="A0AAN7W1A3"/>
<dbReference type="Pfam" id="PF00646">
    <property type="entry name" value="F-box"/>
    <property type="match status" value="1"/>
</dbReference>
<proteinExistence type="predicted"/>
<dbReference type="Proteomes" id="UP001310594">
    <property type="component" value="Unassembled WGS sequence"/>
</dbReference>
<gene>
    <name evidence="2" type="ORF">LTR97_006861</name>
</gene>
<evidence type="ECO:0000259" key="1">
    <source>
        <dbReference type="Pfam" id="PF00646"/>
    </source>
</evidence>
<organism evidence="2 3">
    <name type="scientific">Elasticomyces elasticus</name>
    <dbReference type="NCBI Taxonomy" id="574655"/>
    <lineage>
        <taxon>Eukaryota</taxon>
        <taxon>Fungi</taxon>
        <taxon>Dikarya</taxon>
        <taxon>Ascomycota</taxon>
        <taxon>Pezizomycotina</taxon>
        <taxon>Dothideomycetes</taxon>
        <taxon>Dothideomycetidae</taxon>
        <taxon>Mycosphaerellales</taxon>
        <taxon>Teratosphaeriaceae</taxon>
        <taxon>Elasticomyces</taxon>
    </lineage>
</organism>
<evidence type="ECO:0000313" key="3">
    <source>
        <dbReference type="Proteomes" id="UP001310594"/>
    </source>
</evidence>
<dbReference type="EMBL" id="JAVRQU010000010">
    <property type="protein sequence ID" value="KAK5697902.1"/>
    <property type="molecule type" value="Genomic_DNA"/>
</dbReference>
<dbReference type="InterPro" id="IPR001810">
    <property type="entry name" value="F-box_dom"/>
</dbReference>